<dbReference type="Proteomes" id="UP000031586">
    <property type="component" value="Unassembled WGS sequence"/>
</dbReference>
<dbReference type="EMBL" id="JPRD01000015">
    <property type="protein sequence ID" value="KIF53444.1"/>
    <property type="molecule type" value="Genomic_DNA"/>
</dbReference>
<evidence type="ECO:0000313" key="1">
    <source>
        <dbReference type="EMBL" id="KIF53444.1"/>
    </source>
</evidence>
<name>A0A0C1ZBF9_9VIBR</name>
<accession>A0A0C1ZBF9</accession>
<proteinExistence type="predicted"/>
<dbReference type="RefSeq" id="WP_020198062.1">
    <property type="nucleotide sequence ID" value="NZ_BAOH01000208.1"/>
</dbReference>
<sequence length="77" mass="8893">MAKSIRTRRFIHQCLQTSFGNNRKVSWISLCLRPLHWEVSVYGNATGMTETIAQVKKLIQAEGIEVCIRRPSLDLEY</sequence>
<dbReference type="PATRIC" id="fig|1229493.5.peg.1308"/>
<reference evidence="1 2" key="1">
    <citation type="submission" date="2014-07" db="EMBL/GenBank/DDBJ databases">
        <title>Unique and conserved regions in Vibrio harveyi and related species in comparison with the shrimp pathogen Vibrio harveyi CAIM 1792.</title>
        <authorList>
            <person name="Espinoza-Valles I."/>
            <person name="Vora G."/>
            <person name="Leekitcharoenphon P."/>
            <person name="Ussery D."/>
            <person name="Hoj L."/>
            <person name="Gomez-Gil B."/>
        </authorList>
    </citation>
    <scope>NUCLEOTIDE SEQUENCE [LARGE SCALE GENOMIC DNA]</scope>
    <source>
        <strain evidence="2">CAIM 1854 / LMG 25443</strain>
    </source>
</reference>
<comment type="caution">
    <text evidence="1">The sequence shown here is derived from an EMBL/GenBank/DDBJ whole genome shotgun (WGS) entry which is preliminary data.</text>
</comment>
<dbReference type="AlphaFoldDB" id="A0A0C1ZBF9"/>
<organism evidence="1 2">
    <name type="scientific">Vibrio owensii CAIM 1854 = LMG 25443</name>
    <dbReference type="NCBI Taxonomy" id="1229493"/>
    <lineage>
        <taxon>Bacteria</taxon>
        <taxon>Pseudomonadati</taxon>
        <taxon>Pseudomonadota</taxon>
        <taxon>Gammaproteobacteria</taxon>
        <taxon>Vibrionales</taxon>
        <taxon>Vibrionaceae</taxon>
        <taxon>Vibrio</taxon>
    </lineage>
</organism>
<gene>
    <name evidence="1" type="ORF">H735_11070</name>
</gene>
<protein>
    <submittedName>
        <fullName evidence="1">Uncharacterized protein</fullName>
    </submittedName>
</protein>
<evidence type="ECO:0000313" key="2">
    <source>
        <dbReference type="Proteomes" id="UP000031586"/>
    </source>
</evidence>